<dbReference type="AlphaFoldDB" id="A0A9P6JPC0"/>
<keyword evidence="2" id="KW-1185">Reference proteome</keyword>
<protein>
    <submittedName>
        <fullName evidence="1">Uncharacterized protein</fullName>
    </submittedName>
</protein>
<dbReference type="OrthoDB" id="2745898at2759"/>
<organism evidence="1 2">
    <name type="scientific">Crepidotus variabilis</name>
    <dbReference type="NCBI Taxonomy" id="179855"/>
    <lineage>
        <taxon>Eukaryota</taxon>
        <taxon>Fungi</taxon>
        <taxon>Dikarya</taxon>
        <taxon>Basidiomycota</taxon>
        <taxon>Agaricomycotina</taxon>
        <taxon>Agaricomycetes</taxon>
        <taxon>Agaricomycetidae</taxon>
        <taxon>Agaricales</taxon>
        <taxon>Agaricineae</taxon>
        <taxon>Crepidotaceae</taxon>
        <taxon>Crepidotus</taxon>
    </lineage>
</organism>
<proteinExistence type="predicted"/>
<accession>A0A9P6JPC0</accession>
<name>A0A9P6JPC0_9AGAR</name>
<gene>
    <name evidence="1" type="ORF">CPB83DRAFT_856197</name>
</gene>
<reference evidence="1" key="1">
    <citation type="submission" date="2020-11" db="EMBL/GenBank/DDBJ databases">
        <authorList>
            <consortium name="DOE Joint Genome Institute"/>
            <person name="Ahrendt S."/>
            <person name="Riley R."/>
            <person name="Andreopoulos W."/>
            <person name="Labutti K."/>
            <person name="Pangilinan J."/>
            <person name="Ruiz-Duenas F.J."/>
            <person name="Barrasa J.M."/>
            <person name="Sanchez-Garcia M."/>
            <person name="Camarero S."/>
            <person name="Miyauchi S."/>
            <person name="Serrano A."/>
            <person name="Linde D."/>
            <person name="Babiker R."/>
            <person name="Drula E."/>
            <person name="Ayuso-Fernandez I."/>
            <person name="Pacheco R."/>
            <person name="Padilla G."/>
            <person name="Ferreira P."/>
            <person name="Barriuso J."/>
            <person name="Kellner H."/>
            <person name="Castanera R."/>
            <person name="Alfaro M."/>
            <person name="Ramirez L."/>
            <person name="Pisabarro A.G."/>
            <person name="Kuo A."/>
            <person name="Tritt A."/>
            <person name="Lipzen A."/>
            <person name="He G."/>
            <person name="Yan M."/>
            <person name="Ng V."/>
            <person name="Cullen D."/>
            <person name="Martin F."/>
            <person name="Rosso M.-N."/>
            <person name="Henrissat B."/>
            <person name="Hibbett D."/>
            <person name="Martinez A.T."/>
            <person name="Grigoriev I.V."/>
        </authorList>
    </citation>
    <scope>NUCLEOTIDE SEQUENCE</scope>
    <source>
        <strain evidence="1">CBS 506.95</strain>
    </source>
</reference>
<evidence type="ECO:0000313" key="1">
    <source>
        <dbReference type="EMBL" id="KAF9527450.1"/>
    </source>
</evidence>
<comment type="caution">
    <text evidence="1">The sequence shown here is derived from an EMBL/GenBank/DDBJ whole genome shotgun (WGS) entry which is preliminary data.</text>
</comment>
<dbReference type="Proteomes" id="UP000807306">
    <property type="component" value="Unassembled WGS sequence"/>
</dbReference>
<dbReference type="EMBL" id="MU157861">
    <property type="protein sequence ID" value="KAF9527450.1"/>
    <property type="molecule type" value="Genomic_DNA"/>
</dbReference>
<evidence type="ECO:0000313" key="2">
    <source>
        <dbReference type="Proteomes" id="UP000807306"/>
    </source>
</evidence>
<sequence>MLLTFPSVWRNCYNFQNLLDMSPHLASFVRCLELFDSPIGIFPVHTQWRTEERGIIHNKVLHTWLPLLQKLQALTLTIATSTDLRSTWTDMPLPLVSAIRSVVQYPSLVHVDMEGTSIVSILQNTSSTVKHLVVHTGDKSFDLEWLGAALNCRLICWKHCLKLTCNPHQFESGRTCIYSLKSNISFCRLKKLVVSIEASLLLDRTRPHVLTKDLRGVGWFS</sequence>